<keyword evidence="3" id="KW-0408">Iron</keyword>
<dbReference type="PROSITE" id="PS51379">
    <property type="entry name" value="4FE4S_FER_2"/>
    <property type="match status" value="3"/>
</dbReference>
<feature type="domain" description="4Fe-4S ferredoxin-type" evidence="5">
    <location>
        <begin position="4"/>
        <end position="34"/>
    </location>
</feature>
<protein>
    <submittedName>
        <fullName evidence="6">4Fe-4S ferredoxin</fullName>
    </submittedName>
</protein>
<dbReference type="PANTHER" id="PTHR43177:SF3">
    <property type="entry name" value="PROTEIN NRFC HOMOLOG"/>
    <property type="match status" value="1"/>
</dbReference>
<evidence type="ECO:0000256" key="1">
    <source>
        <dbReference type="ARBA" id="ARBA00022485"/>
    </source>
</evidence>
<dbReference type="InterPro" id="IPR017896">
    <property type="entry name" value="4Fe4S_Fe-S-bd"/>
</dbReference>
<keyword evidence="2" id="KW-0479">Metal-binding</keyword>
<dbReference type="PANTHER" id="PTHR43177">
    <property type="entry name" value="PROTEIN NRFC"/>
    <property type="match status" value="1"/>
</dbReference>
<dbReference type="PROSITE" id="PS00198">
    <property type="entry name" value="4FE4S_FER_1"/>
    <property type="match status" value="1"/>
</dbReference>
<dbReference type="Pfam" id="PF13247">
    <property type="entry name" value="Fer4_11"/>
    <property type="match status" value="2"/>
</dbReference>
<reference evidence="7" key="1">
    <citation type="submission" date="2018-01" db="EMBL/GenBank/DDBJ databases">
        <title>Rubneribacter badeniensis gen. nov., sp. nov., and Colonibacter rubneri, gen. nov., sp. nov., WGS of new members of the Eggerthellaceae.</title>
        <authorList>
            <person name="Danylec N."/>
            <person name="Stoll D.A."/>
            <person name="Doetsch A."/>
            <person name="Kulling S.E."/>
            <person name="Huch M."/>
        </authorList>
    </citation>
    <scope>NUCLEOTIDE SEQUENCE [LARGE SCALE GENOMIC DNA]</scope>
    <source>
        <strain evidence="7">ResAG-96</strain>
    </source>
</reference>
<accession>A0A2K2UBZ6</accession>
<dbReference type="RefSeq" id="WP_103264897.1">
    <property type="nucleotide sequence ID" value="NZ_CABMLE010000005.1"/>
</dbReference>
<evidence type="ECO:0000259" key="5">
    <source>
        <dbReference type="PROSITE" id="PS51379"/>
    </source>
</evidence>
<evidence type="ECO:0000313" key="6">
    <source>
        <dbReference type="EMBL" id="PNV67843.1"/>
    </source>
</evidence>
<dbReference type="Gene3D" id="3.30.70.20">
    <property type="match status" value="2"/>
</dbReference>
<evidence type="ECO:0000313" key="7">
    <source>
        <dbReference type="Proteomes" id="UP000236197"/>
    </source>
</evidence>
<evidence type="ECO:0000256" key="2">
    <source>
        <dbReference type="ARBA" id="ARBA00022723"/>
    </source>
</evidence>
<dbReference type="InterPro" id="IPR050954">
    <property type="entry name" value="ET_IronSulfur_Cluster-Binding"/>
</dbReference>
<dbReference type="AlphaFoldDB" id="A0A2K2UBZ6"/>
<keyword evidence="7" id="KW-1185">Reference proteome</keyword>
<dbReference type="SUPFAM" id="SSF54862">
    <property type="entry name" value="4Fe-4S ferredoxins"/>
    <property type="match status" value="1"/>
</dbReference>
<dbReference type="Proteomes" id="UP000236197">
    <property type="component" value="Unassembled WGS sequence"/>
</dbReference>
<keyword evidence="1" id="KW-0004">4Fe-4S</keyword>
<sequence length="205" mass="22652">MTKLAIAIDLDRCVGCHTCANACKMQNNVPMGMLWNRILTKDCDVIDGAVGEYPALARTYLPVQCQHCANAPCQKACPTGATYKDEKGRVEVDYDKCIGCRMCMAACPYNARVFNWDDPVREPGFDYGDARVPVRAKGVVEKCTLCKERTDGDEVPLCVRVCPARARIFGDLDDPDSEISRAALRSGAHHLLEEKGSRPQIFYIG</sequence>
<dbReference type="OrthoDB" id="3175224at2"/>
<name>A0A2K2UBZ6_9ACTN</name>
<comment type="caution">
    <text evidence="6">The sequence shown here is derived from an EMBL/GenBank/DDBJ whole genome shotgun (WGS) entry which is preliminary data.</text>
</comment>
<dbReference type="GO" id="GO:0046872">
    <property type="term" value="F:metal ion binding"/>
    <property type="evidence" value="ECO:0007669"/>
    <property type="project" value="UniProtKB-KW"/>
</dbReference>
<organism evidence="6 7">
    <name type="scientific">Enteroscipio rubneri</name>
    <dbReference type="NCBI Taxonomy" id="2070686"/>
    <lineage>
        <taxon>Bacteria</taxon>
        <taxon>Bacillati</taxon>
        <taxon>Actinomycetota</taxon>
        <taxon>Coriobacteriia</taxon>
        <taxon>Eggerthellales</taxon>
        <taxon>Eggerthellaceae</taxon>
        <taxon>Enteroscipio</taxon>
    </lineage>
</organism>
<dbReference type="CDD" id="cd10551">
    <property type="entry name" value="PsrB"/>
    <property type="match status" value="1"/>
</dbReference>
<feature type="domain" description="4Fe-4S ferredoxin-type" evidence="5">
    <location>
        <begin position="56"/>
        <end position="87"/>
    </location>
</feature>
<feature type="domain" description="4Fe-4S ferredoxin-type" evidence="5">
    <location>
        <begin position="88"/>
        <end position="117"/>
    </location>
</feature>
<dbReference type="InterPro" id="IPR017900">
    <property type="entry name" value="4Fe4S_Fe_S_CS"/>
</dbReference>
<proteinExistence type="predicted"/>
<dbReference type="GO" id="GO:0051539">
    <property type="term" value="F:4 iron, 4 sulfur cluster binding"/>
    <property type="evidence" value="ECO:0007669"/>
    <property type="project" value="UniProtKB-KW"/>
</dbReference>
<evidence type="ECO:0000256" key="4">
    <source>
        <dbReference type="ARBA" id="ARBA00023014"/>
    </source>
</evidence>
<dbReference type="Pfam" id="PF12797">
    <property type="entry name" value="Fer4_2"/>
    <property type="match status" value="1"/>
</dbReference>
<keyword evidence="4" id="KW-0411">Iron-sulfur</keyword>
<dbReference type="EMBL" id="PPEK01000005">
    <property type="protein sequence ID" value="PNV67843.1"/>
    <property type="molecule type" value="Genomic_DNA"/>
</dbReference>
<gene>
    <name evidence="6" type="ORF">C2L71_06090</name>
</gene>
<evidence type="ECO:0000256" key="3">
    <source>
        <dbReference type="ARBA" id="ARBA00023004"/>
    </source>
</evidence>